<comment type="caution">
    <text evidence="1">The sequence shown here is derived from an EMBL/GenBank/DDBJ whole genome shotgun (WGS) entry which is preliminary data.</text>
</comment>
<name>A0AAV4P8I1_CAEEX</name>
<sequence length="176" mass="20294">MQKFRRVVETRSEARTIPGRRVPFASVCICMIRTRFVFVCGYGSFEKELLKSHNFLYKLDIQNGTNVDIGIPAVEDTRDTRVLQKFRRVVETHSEARTIPGRRVPLQCLHLHDKDEINTYIQFVILEILEVTTSSLNTTFKTAPTPILIFLYCRTPAKLASCSLKIERSNRKENSS</sequence>
<proteinExistence type="predicted"/>
<organism evidence="1 2">
    <name type="scientific">Caerostris extrusa</name>
    <name type="common">Bark spider</name>
    <name type="synonym">Caerostris bankana</name>
    <dbReference type="NCBI Taxonomy" id="172846"/>
    <lineage>
        <taxon>Eukaryota</taxon>
        <taxon>Metazoa</taxon>
        <taxon>Ecdysozoa</taxon>
        <taxon>Arthropoda</taxon>
        <taxon>Chelicerata</taxon>
        <taxon>Arachnida</taxon>
        <taxon>Araneae</taxon>
        <taxon>Araneomorphae</taxon>
        <taxon>Entelegynae</taxon>
        <taxon>Araneoidea</taxon>
        <taxon>Araneidae</taxon>
        <taxon>Caerostris</taxon>
    </lineage>
</organism>
<dbReference type="EMBL" id="BPLR01004108">
    <property type="protein sequence ID" value="GIX92234.1"/>
    <property type="molecule type" value="Genomic_DNA"/>
</dbReference>
<protein>
    <submittedName>
        <fullName evidence="1">Uncharacterized protein</fullName>
    </submittedName>
</protein>
<keyword evidence="2" id="KW-1185">Reference proteome</keyword>
<evidence type="ECO:0000313" key="2">
    <source>
        <dbReference type="Proteomes" id="UP001054945"/>
    </source>
</evidence>
<evidence type="ECO:0000313" key="1">
    <source>
        <dbReference type="EMBL" id="GIX92234.1"/>
    </source>
</evidence>
<accession>A0AAV4P8I1</accession>
<dbReference type="Proteomes" id="UP001054945">
    <property type="component" value="Unassembled WGS sequence"/>
</dbReference>
<reference evidence="1 2" key="1">
    <citation type="submission" date="2021-06" db="EMBL/GenBank/DDBJ databases">
        <title>Caerostris extrusa draft genome.</title>
        <authorList>
            <person name="Kono N."/>
            <person name="Arakawa K."/>
        </authorList>
    </citation>
    <scope>NUCLEOTIDE SEQUENCE [LARGE SCALE GENOMIC DNA]</scope>
</reference>
<dbReference type="AlphaFoldDB" id="A0AAV4P8I1"/>
<gene>
    <name evidence="1" type="ORF">CEXT_317211</name>
</gene>